<sequence length="115" mass="12679">MALNHPSPLFLPSLVAEISSANNMSEQINDHMDYHQYRCHLLPLDISKVVDSQLPGEDLLSLYLLSKGIIDFPYDFPIDNAPQSAPSLGRSNSESNRNSSSTDDVHYDSKLSAGC</sequence>
<dbReference type="Proteomes" id="UP001175228">
    <property type="component" value="Unassembled WGS sequence"/>
</dbReference>
<name>A0AA39Q3T0_9AGAR</name>
<protein>
    <submittedName>
        <fullName evidence="2">Uncharacterized protein</fullName>
    </submittedName>
</protein>
<dbReference type="AlphaFoldDB" id="A0AA39Q3T0"/>
<comment type="caution">
    <text evidence="2">The sequence shown here is derived from an EMBL/GenBank/DDBJ whole genome shotgun (WGS) entry which is preliminary data.</text>
</comment>
<evidence type="ECO:0000313" key="3">
    <source>
        <dbReference type="Proteomes" id="UP001175228"/>
    </source>
</evidence>
<dbReference type="EMBL" id="JAUEPU010000017">
    <property type="protein sequence ID" value="KAK0495737.1"/>
    <property type="molecule type" value="Genomic_DNA"/>
</dbReference>
<reference evidence="2" key="1">
    <citation type="submission" date="2023-06" db="EMBL/GenBank/DDBJ databases">
        <authorList>
            <consortium name="Lawrence Berkeley National Laboratory"/>
            <person name="Ahrendt S."/>
            <person name="Sahu N."/>
            <person name="Indic B."/>
            <person name="Wong-Bajracharya J."/>
            <person name="Merenyi Z."/>
            <person name="Ke H.-M."/>
            <person name="Monk M."/>
            <person name="Kocsube S."/>
            <person name="Drula E."/>
            <person name="Lipzen A."/>
            <person name="Balint B."/>
            <person name="Henrissat B."/>
            <person name="Andreopoulos B."/>
            <person name="Martin F.M."/>
            <person name="Harder C.B."/>
            <person name="Rigling D."/>
            <person name="Ford K.L."/>
            <person name="Foster G.D."/>
            <person name="Pangilinan J."/>
            <person name="Papanicolaou A."/>
            <person name="Barry K."/>
            <person name="LaButti K."/>
            <person name="Viragh M."/>
            <person name="Koriabine M."/>
            <person name="Yan M."/>
            <person name="Riley R."/>
            <person name="Champramary S."/>
            <person name="Plett K.L."/>
            <person name="Tsai I.J."/>
            <person name="Slot J."/>
            <person name="Sipos G."/>
            <person name="Plett J."/>
            <person name="Nagy L.G."/>
            <person name="Grigoriev I.V."/>
        </authorList>
    </citation>
    <scope>NUCLEOTIDE SEQUENCE</scope>
    <source>
        <strain evidence="2">HWK02</strain>
    </source>
</reference>
<keyword evidence="3" id="KW-1185">Reference proteome</keyword>
<gene>
    <name evidence="2" type="ORF">EDD18DRAFT_1106324</name>
</gene>
<feature type="compositionally biased region" description="Low complexity" evidence="1">
    <location>
        <begin position="90"/>
        <end position="101"/>
    </location>
</feature>
<proteinExistence type="predicted"/>
<evidence type="ECO:0000313" key="2">
    <source>
        <dbReference type="EMBL" id="KAK0495737.1"/>
    </source>
</evidence>
<accession>A0AA39Q3T0</accession>
<feature type="region of interest" description="Disordered" evidence="1">
    <location>
        <begin position="83"/>
        <end position="115"/>
    </location>
</feature>
<organism evidence="2 3">
    <name type="scientific">Armillaria luteobubalina</name>
    <dbReference type="NCBI Taxonomy" id="153913"/>
    <lineage>
        <taxon>Eukaryota</taxon>
        <taxon>Fungi</taxon>
        <taxon>Dikarya</taxon>
        <taxon>Basidiomycota</taxon>
        <taxon>Agaricomycotina</taxon>
        <taxon>Agaricomycetes</taxon>
        <taxon>Agaricomycetidae</taxon>
        <taxon>Agaricales</taxon>
        <taxon>Marasmiineae</taxon>
        <taxon>Physalacriaceae</taxon>
        <taxon>Armillaria</taxon>
    </lineage>
</organism>
<evidence type="ECO:0000256" key="1">
    <source>
        <dbReference type="SAM" id="MobiDB-lite"/>
    </source>
</evidence>